<feature type="compositionally biased region" description="Low complexity" evidence="1">
    <location>
        <begin position="168"/>
        <end position="178"/>
    </location>
</feature>
<evidence type="ECO:0000256" key="1">
    <source>
        <dbReference type="SAM" id="MobiDB-lite"/>
    </source>
</evidence>
<feature type="compositionally biased region" description="Basic residues" evidence="1">
    <location>
        <begin position="1"/>
        <end position="12"/>
    </location>
</feature>
<dbReference type="AlphaFoldDB" id="A0A3L8E3E9"/>
<feature type="region of interest" description="Disordered" evidence="1">
    <location>
        <begin position="168"/>
        <end position="200"/>
    </location>
</feature>
<gene>
    <name evidence="2" type="ORF">DMN91_001034</name>
</gene>
<evidence type="ECO:0000313" key="2">
    <source>
        <dbReference type="EMBL" id="RLU27234.1"/>
    </source>
</evidence>
<name>A0A3L8E3E9_OOCBI</name>
<dbReference type="EMBL" id="QOIP01000001">
    <property type="protein sequence ID" value="RLU27234.1"/>
    <property type="molecule type" value="Genomic_DNA"/>
</dbReference>
<dbReference type="Proteomes" id="UP000279307">
    <property type="component" value="Chromosome 1"/>
</dbReference>
<organism evidence="2 3">
    <name type="scientific">Ooceraea biroi</name>
    <name type="common">Clonal raider ant</name>
    <name type="synonym">Cerapachys biroi</name>
    <dbReference type="NCBI Taxonomy" id="2015173"/>
    <lineage>
        <taxon>Eukaryota</taxon>
        <taxon>Metazoa</taxon>
        <taxon>Ecdysozoa</taxon>
        <taxon>Arthropoda</taxon>
        <taxon>Hexapoda</taxon>
        <taxon>Insecta</taxon>
        <taxon>Pterygota</taxon>
        <taxon>Neoptera</taxon>
        <taxon>Endopterygota</taxon>
        <taxon>Hymenoptera</taxon>
        <taxon>Apocrita</taxon>
        <taxon>Aculeata</taxon>
        <taxon>Formicoidea</taxon>
        <taxon>Formicidae</taxon>
        <taxon>Dorylinae</taxon>
        <taxon>Ooceraea</taxon>
    </lineage>
</organism>
<feature type="compositionally biased region" description="Basic and acidic residues" evidence="1">
    <location>
        <begin position="179"/>
        <end position="200"/>
    </location>
</feature>
<feature type="region of interest" description="Disordered" evidence="1">
    <location>
        <begin position="1"/>
        <end position="69"/>
    </location>
</feature>
<proteinExistence type="predicted"/>
<protein>
    <submittedName>
        <fullName evidence="2">Uncharacterized protein</fullName>
    </submittedName>
</protein>
<sequence length="200" mass="23101">MRERKREKRRKEKISAASRTRVGNSHVEEKRVEHSHRIEWVRGRNEEENRSPPRVPEVGTTRVRERKKKKEGRRRIACVGGKKRLARAVVTRCNRYCDIFGVPTRIFPHHPLIARSGSSLLRAQIEKSNLSRVFSEGAHSGRYGRKIRIGRDARERVMDHLTVHSFSNCSSVSSSSTRSSRDRQDGKDGLTPGRKEQTVR</sequence>
<evidence type="ECO:0000313" key="3">
    <source>
        <dbReference type="Proteomes" id="UP000279307"/>
    </source>
</evidence>
<reference evidence="2 3" key="1">
    <citation type="journal article" date="2018" name="Genome Res.">
        <title>The genomic architecture and molecular evolution of ant odorant receptors.</title>
        <authorList>
            <person name="McKenzie S.K."/>
            <person name="Kronauer D.J.C."/>
        </authorList>
    </citation>
    <scope>NUCLEOTIDE SEQUENCE [LARGE SCALE GENOMIC DNA]</scope>
    <source>
        <strain evidence="2">Clonal line C1</strain>
    </source>
</reference>
<comment type="caution">
    <text evidence="2">The sequence shown here is derived from an EMBL/GenBank/DDBJ whole genome shotgun (WGS) entry which is preliminary data.</text>
</comment>
<feature type="compositionally biased region" description="Basic and acidic residues" evidence="1">
    <location>
        <begin position="26"/>
        <end position="51"/>
    </location>
</feature>
<accession>A0A3L8E3E9</accession>